<accession>A0AB38YE78</accession>
<protein>
    <submittedName>
        <fullName evidence="2">TAXI family TRAP transporter solute-binding subunit</fullName>
    </submittedName>
</protein>
<keyword evidence="1" id="KW-0732">Signal</keyword>
<dbReference type="NCBIfam" id="TIGR02122">
    <property type="entry name" value="TRAP_TAXI"/>
    <property type="match status" value="1"/>
</dbReference>
<dbReference type="RefSeq" id="WP_304994483.1">
    <property type="nucleotide sequence ID" value="NZ_CP101717.1"/>
</dbReference>
<reference evidence="2" key="1">
    <citation type="submission" date="2022-07" db="EMBL/GenBank/DDBJ databases">
        <title>Complete genome sequence of Salinispirillum sp. LH10-3-1 capable of multiple carbohydrate inversion isolated from a soda lake.</title>
        <authorList>
            <person name="Liu J."/>
            <person name="Zhai Y."/>
            <person name="Zhang H."/>
            <person name="Yang H."/>
            <person name="Qu J."/>
            <person name="Li J."/>
        </authorList>
    </citation>
    <scope>NUCLEOTIDE SEQUENCE</scope>
    <source>
        <strain evidence="2">LH 10-3-1</strain>
    </source>
</reference>
<dbReference type="InterPro" id="IPR011852">
    <property type="entry name" value="TRAP_TAXI"/>
</dbReference>
<feature type="signal peptide" evidence="1">
    <location>
        <begin position="1"/>
        <end position="38"/>
    </location>
</feature>
<dbReference type="Pfam" id="PF16868">
    <property type="entry name" value="NMT1_3"/>
    <property type="match status" value="1"/>
</dbReference>
<evidence type="ECO:0000256" key="1">
    <source>
        <dbReference type="SAM" id="SignalP"/>
    </source>
</evidence>
<dbReference type="EMBL" id="CP101717">
    <property type="protein sequence ID" value="WLD57195.1"/>
    <property type="molecule type" value="Genomic_DNA"/>
</dbReference>
<feature type="chain" id="PRO_5044290402" evidence="1">
    <location>
        <begin position="39"/>
        <end position="334"/>
    </location>
</feature>
<dbReference type="SUPFAM" id="SSF53850">
    <property type="entry name" value="Periplasmic binding protein-like II"/>
    <property type="match status" value="1"/>
</dbReference>
<proteinExistence type="predicted"/>
<sequence>MTLKTKLAAYFGSSKKTTALLAAATLTIGALGASVAVAQSTQRLAFSGGPDGGTFQYFSNGISLHMSRNMPGVDVSNMASAGSVENLRRVNSRDADFGIVYSGDLFLGINGKLTNDTRQYRNTHAVAYMFGAPAHLIVLENSGITQVSQLEGKRVAVGPAGSGAAASAQRFFESLGMWDKISPQYIGYTQGASAIGDRQIDALWVFAGFPNASVIQAATSNRVRLLQVYEAAQTGNLFEVHPYYAQVTIPAGTYTGVNYDVVTIQDSALWVAGRHISEDLMYEAMQKVYSDEGLAFMRTVSAAAAAMTVENGVLGIVTDLHDGADKFWREKGIK</sequence>
<gene>
    <name evidence="2" type="ORF">NFC81_10740</name>
</gene>
<dbReference type="PANTHER" id="PTHR42941:SF1">
    <property type="entry name" value="SLL1037 PROTEIN"/>
    <property type="match status" value="1"/>
</dbReference>
<dbReference type="Gene3D" id="3.40.190.10">
    <property type="entry name" value="Periplasmic binding protein-like II"/>
    <property type="match status" value="2"/>
</dbReference>
<organism evidence="2">
    <name type="scientific">Salinispirillum sp. LH 10-3-1</name>
    <dbReference type="NCBI Taxonomy" id="2952525"/>
    <lineage>
        <taxon>Bacteria</taxon>
        <taxon>Pseudomonadati</taxon>
        <taxon>Pseudomonadota</taxon>
        <taxon>Gammaproteobacteria</taxon>
        <taxon>Oceanospirillales</taxon>
        <taxon>Saccharospirillaceae</taxon>
        <taxon>Salinispirillum</taxon>
    </lineage>
</organism>
<dbReference type="AlphaFoldDB" id="A0AB38YE78"/>
<name>A0AB38YE78_9GAMM</name>
<dbReference type="CDD" id="cd13520">
    <property type="entry name" value="PBP2_TAXI_TRAP"/>
    <property type="match status" value="1"/>
</dbReference>
<dbReference type="PANTHER" id="PTHR42941">
    <property type="entry name" value="SLL1037 PROTEIN"/>
    <property type="match status" value="1"/>
</dbReference>
<evidence type="ECO:0000313" key="2">
    <source>
        <dbReference type="EMBL" id="WLD57195.1"/>
    </source>
</evidence>